<proteinExistence type="predicted"/>
<gene>
    <name evidence="3" type="ORF">IWT5_02128</name>
</gene>
<dbReference type="RefSeq" id="WP_098826125.1">
    <property type="nucleotide sequence ID" value="NZ_BCMJ01000011.1"/>
</dbReference>
<reference evidence="3 4" key="1">
    <citation type="submission" date="2015-11" db="EMBL/GenBank/DDBJ databases">
        <title>Draft genome sequences of new species of the genus Lactobacillus isolated from orchardgrass silage.</title>
        <authorList>
            <person name="Tohno M."/>
            <person name="Tanizawa Y."/>
            <person name="Arita M."/>
        </authorList>
    </citation>
    <scope>NUCLEOTIDE SEQUENCE [LARGE SCALE GENOMIC DNA]</scope>
    <source>
        <strain evidence="3 4">IWT5</strain>
    </source>
</reference>
<evidence type="ECO:0000313" key="4">
    <source>
        <dbReference type="Proteomes" id="UP000223370"/>
    </source>
</evidence>
<dbReference type="EMBL" id="BCMJ01000011">
    <property type="protein sequence ID" value="GAX08959.1"/>
    <property type="molecule type" value="Genomic_DNA"/>
</dbReference>
<feature type="region of interest" description="Disordered" evidence="1">
    <location>
        <begin position="156"/>
        <end position="176"/>
    </location>
</feature>
<evidence type="ECO:0000256" key="2">
    <source>
        <dbReference type="SAM" id="SignalP"/>
    </source>
</evidence>
<keyword evidence="4" id="KW-1185">Reference proteome</keyword>
<keyword evidence="2" id="KW-0732">Signal</keyword>
<sequence precursor="true">MKLKHLIAMMILSTGITVGGVAVSQTSAVTASAKTTWTKGFPKVLHNTKWKSHAIRGIHNAKKGEKWYEAMSFWNSEMSGYQFLKNNAKYDKENYFHHGYYHHTSGSAYYYLKGDYHLDGFFTSTGNGNPLNVLTVEYYRVTVGKNKIKVTPQYSYGYPSDPKSPSDHYKTQKYSSDQMEMQKTGWLYKVK</sequence>
<dbReference type="AlphaFoldDB" id="A0A1Z5J4Z2"/>
<feature type="chain" id="PRO_5038500664" evidence="2">
    <location>
        <begin position="20"/>
        <end position="191"/>
    </location>
</feature>
<evidence type="ECO:0000256" key="1">
    <source>
        <dbReference type="SAM" id="MobiDB-lite"/>
    </source>
</evidence>
<name>A0A1Z5J4Z2_9LACO</name>
<comment type="caution">
    <text evidence="3">The sequence shown here is derived from an EMBL/GenBank/DDBJ whole genome shotgun (WGS) entry which is preliminary data.</text>
</comment>
<protein>
    <submittedName>
        <fullName evidence="3">Uncharacterized protein</fullName>
    </submittedName>
</protein>
<evidence type="ECO:0000313" key="3">
    <source>
        <dbReference type="EMBL" id="GAX08959.1"/>
    </source>
</evidence>
<dbReference type="Proteomes" id="UP000223370">
    <property type="component" value="Unassembled WGS sequence"/>
</dbReference>
<feature type="signal peptide" evidence="2">
    <location>
        <begin position="1"/>
        <end position="19"/>
    </location>
</feature>
<accession>A0A1Z5J4Z2</accession>
<organism evidence="3 4">
    <name type="scientific">Secundilactobacillus silagincola</name>
    <dbReference type="NCBI Taxonomy" id="1714681"/>
    <lineage>
        <taxon>Bacteria</taxon>
        <taxon>Bacillati</taxon>
        <taxon>Bacillota</taxon>
        <taxon>Bacilli</taxon>
        <taxon>Lactobacillales</taxon>
        <taxon>Lactobacillaceae</taxon>
        <taxon>Secundilactobacillus</taxon>
    </lineage>
</organism>